<protein>
    <submittedName>
        <fullName evidence="1">Uncharacterized protein</fullName>
    </submittedName>
</protein>
<dbReference type="EMBL" id="DVMH01000005">
    <property type="protein sequence ID" value="HIU09819.1"/>
    <property type="molecule type" value="Genomic_DNA"/>
</dbReference>
<evidence type="ECO:0000313" key="2">
    <source>
        <dbReference type="Proteomes" id="UP000824124"/>
    </source>
</evidence>
<dbReference type="Proteomes" id="UP000824124">
    <property type="component" value="Unassembled WGS sequence"/>
</dbReference>
<dbReference type="AlphaFoldDB" id="A0A9D1HIC7"/>
<comment type="caution">
    <text evidence="1">The sequence shown here is derived from an EMBL/GenBank/DDBJ whole genome shotgun (WGS) entry which is preliminary data.</text>
</comment>
<name>A0A9D1HIC7_9FIRM</name>
<gene>
    <name evidence="1" type="ORF">IAB00_00980</name>
</gene>
<accession>A0A9D1HIC7</accession>
<organism evidence="1 2">
    <name type="scientific">Candidatus Avidehalobacter gallistercoris</name>
    <dbReference type="NCBI Taxonomy" id="2840694"/>
    <lineage>
        <taxon>Bacteria</taxon>
        <taxon>Bacillati</taxon>
        <taxon>Bacillota</taxon>
        <taxon>Clostridia</taxon>
        <taxon>Eubacteriales</taxon>
        <taxon>Peptococcaceae</taxon>
        <taxon>Peptococcaceae incertae sedis</taxon>
        <taxon>Candidatus Avidehalobacter</taxon>
    </lineage>
</organism>
<proteinExistence type="predicted"/>
<reference evidence="1" key="1">
    <citation type="submission" date="2020-10" db="EMBL/GenBank/DDBJ databases">
        <authorList>
            <person name="Gilroy R."/>
        </authorList>
    </citation>
    <scope>NUCLEOTIDE SEQUENCE</scope>
    <source>
        <strain evidence="1">2830</strain>
    </source>
</reference>
<sequence length="70" mass="8041">MPETAGESVKVFYLCDGRRPECTGKCYLHSESDLPCKHTSDINYARNFSKYVDCDDKRIVYQEIDASNRA</sequence>
<evidence type="ECO:0000313" key="1">
    <source>
        <dbReference type="EMBL" id="HIU09819.1"/>
    </source>
</evidence>
<reference evidence="1" key="2">
    <citation type="journal article" date="2021" name="PeerJ">
        <title>Extensive microbial diversity within the chicken gut microbiome revealed by metagenomics and culture.</title>
        <authorList>
            <person name="Gilroy R."/>
            <person name="Ravi A."/>
            <person name="Getino M."/>
            <person name="Pursley I."/>
            <person name="Horton D.L."/>
            <person name="Alikhan N.F."/>
            <person name="Baker D."/>
            <person name="Gharbi K."/>
            <person name="Hall N."/>
            <person name="Watson M."/>
            <person name="Adriaenssens E.M."/>
            <person name="Foster-Nyarko E."/>
            <person name="Jarju S."/>
            <person name="Secka A."/>
            <person name="Antonio M."/>
            <person name="Oren A."/>
            <person name="Chaudhuri R.R."/>
            <person name="La Ragione R."/>
            <person name="Hildebrand F."/>
            <person name="Pallen M.J."/>
        </authorList>
    </citation>
    <scope>NUCLEOTIDE SEQUENCE</scope>
    <source>
        <strain evidence="1">2830</strain>
    </source>
</reference>